<proteinExistence type="predicted"/>
<protein>
    <submittedName>
        <fullName evidence="1">Uncharacterized protein</fullName>
    </submittedName>
</protein>
<evidence type="ECO:0000313" key="1">
    <source>
        <dbReference type="EMBL" id="SFE81702.1"/>
    </source>
</evidence>
<evidence type="ECO:0000313" key="2">
    <source>
        <dbReference type="Proteomes" id="UP000199119"/>
    </source>
</evidence>
<dbReference type="AlphaFoldDB" id="A0A1I2DM12"/>
<dbReference type="EMBL" id="FONX01000005">
    <property type="protein sequence ID" value="SFE81702.1"/>
    <property type="molecule type" value="Genomic_DNA"/>
</dbReference>
<organism evidence="1 2">
    <name type="scientific">Paracidovorax wautersii</name>
    <dbReference type="NCBI Taxonomy" id="1177982"/>
    <lineage>
        <taxon>Bacteria</taxon>
        <taxon>Pseudomonadati</taxon>
        <taxon>Pseudomonadota</taxon>
        <taxon>Betaproteobacteria</taxon>
        <taxon>Burkholderiales</taxon>
        <taxon>Comamonadaceae</taxon>
        <taxon>Paracidovorax</taxon>
    </lineage>
</organism>
<reference evidence="2" key="1">
    <citation type="submission" date="2016-10" db="EMBL/GenBank/DDBJ databases">
        <authorList>
            <person name="Varghese N."/>
            <person name="Submissions S."/>
        </authorList>
    </citation>
    <scope>NUCLEOTIDE SEQUENCE [LARGE SCALE GENOMIC DNA]</scope>
    <source>
        <strain evidence="2">DSM 27981</strain>
    </source>
</reference>
<sequence length="90" mass="10125">MSVSEHTSNLVIWPGTWCGRVVVALHEARVDPDLGMLWRCRSKGQHVDLPELALFALELHGTEDPVARELLDDAGKQAWDAWHTPPDINF</sequence>
<accession>A0A1I2DM12</accession>
<keyword evidence="2" id="KW-1185">Reference proteome</keyword>
<dbReference type="Proteomes" id="UP000199119">
    <property type="component" value="Unassembled WGS sequence"/>
</dbReference>
<dbReference type="OrthoDB" id="9797030at2"/>
<gene>
    <name evidence="1" type="ORF">SAMN04489711_105303</name>
</gene>
<name>A0A1I2DM12_9BURK</name>